<dbReference type="SUPFAM" id="SSF51735">
    <property type="entry name" value="NAD(P)-binding Rossmann-fold domains"/>
    <property type="match status" value="1"/>
</dbReference>
<dbReference type="InterPro" id="IPR036291">
    <property type="entry name" value="NAD(P)-bd_dom_sf"/>
</dbReference>
<dbReference type="PANTHER" id="PTHR42879:SF2">
    <property type="entry name" value="3-OXOACYL-[ACYL-CARRIER-PROTEIN] REDUCTASE FABG"/>
    <property type="match status" value="1"/>
</dbReference>
<dbReference type="PRINTS" id="PR00081">
    <property type="entry name" value="GDHRDH"/>
</dbReference>
<evidence type="ECO:0000313" key="3">
    <source>
        <dbReference type="EMBL" id="MBM2418183.1"/>
    </source>
</evidence>
<organism evidence="2 4">
    <name type="scientific">Marivita cryptomonadis</name>
    <dbReference type="NCBI Taxonomy" id="505252"/>
    <lineage>
        <taxon>Bacteria</taxon>
        <taxon>Pseudomonadati</taxon>
        <taxon>Pseudomonadota</taxon>
        <taxon>Alphaproteobacteria</taxon>
        <taxon>Rhodobacterales</taxon>
        <taxon>Roseobacteraceae</taxon>
        <taxon>Marivita</taxon>
    </lineage>
</organism>
<evidence type="ECO:0000313" key="4">
    <source>
        <dbReference type="Proteomes" id="UP000755667"/>
    </source>
</evidence>
<dbReference type="Proteomes" id="UP000755667">
    <property type="component" value="Unassembled WGS sequence"/>
</dbReference>
<evidence type="ECO:0000313" key="2">
    <source>
        <dbReference type="EMBL" id="MBM2413514.1"/>
    </source>
</evidence>
<comment type="caution">
    <text evidence="2">The sequence shown here is derived from an EMBL/GenBank/DDBJ whole genome shotgun (WGS) entry which is preliminary data.</text>
</comment>
<dbReference type="OrthoDB" id="9804774at2"/>
<dbReference type="InterPro" id="IPR050259">
    <property type="entry name" value="SDR"/>
</dbReference>
<evidence type="ECO:0000256" key="1">
    <source>
        <dbReference type="ARBA" id="ARBA00006484"/>
    </source>
</evidence>
<dbReference type="FunFam" id="3.40.50.720:FF:000084">
    <property type="entry name" value="Short-chain dehydrogenase reductase"/>
    <property type="match status" value="1"/>
</dbReference>
<dbReference type="RefSeq" id="WP_085628625.1">
    <property type="nucleotide sequence ID" value="NZ_JAFBWU010000009.1"/>
</dbReference>
<dbReference type="PROSITE" id="PS00061">
    <property type="entry name" value="ADH_SHORT"/>
    <property type="match status" value="1"/>
</dbReference>
<accession>A0A9Q2S2P1</accession>
<dbReference type="Proteomes" id="UP000809440">
    <property type="component" value="Unassembled WGS sequence"/>
</dbReference>
<keyword evidence="5" id="KW-1185">Reference proteome</keyword>
<dbReference type="EMBL" id="JAFBXF010000009">
    <property type="protein sequence ID" value="MBM2418183.1"/>
    <property type="molecule type" value="Genomic_DNA"/>
</dbReference>
<evidence type="ECO:0000313" key="5">
    <source>
        <dbReference type="Proteomes" id="UP000809440"/>
    </source>
</evidence>
<name>A0A9Q2S2P1_9RHOB</name>
<sequence>MRRVLVTGGGTGIGRAIAHAFADQGDAVTIAGRRIELLKDAAEGRDITCIQADVTSEADTTALFEMPFDVVIANAGWGASGKVAKLSLDDWNATLAVNLTGTFLTFREALRIGPKDARLIAIASTASLQGNASVPAYTAAKHGVLGLVRSIALDVAKTGGTCNAICPGFTDTDLAEGAITGLMQRFDLDREAATAKVAAGNPQGRLITPSEIAGTALFLASPAAAGINGHALSVSGGEI</sequence>
<dbReference type="EMBL" id="JAFBXE010000009">
    <property type="protein sequence ID" value="MBM2413514.1"/>
    <property type="molecule type" value="Genomic_DNA"/>
</dbReference>
<protein>
    <submittedName>
        <fullName evidence="2">SDR family oxidoreductase</fullName>
    </submittedName>
</protein>
<comment type="similarity">
    <text evidence="1">Belongs to the short-chain dehydrogenases/reductases (SDR) family.</text>
</comment>
<dbReference type="InterPro" id="IPR020904">
    <property type="entry name" value="Sc_DH/Rdtase_CS"/>
</dbReference>
<dbReference type="GeneID" id="62640355"/>
<gene>
    <name evidence="2" type="ORF">JQX41_14460</name>
    <name evidence="3" type="ORF">JQX48_14470</name>
</gene>
<dbReference type="Pfam" id="PF13561">
    <property type="entry name" value="adh_short_C2"/>
    <property type="match status" value="1"/>
</dbReference>
<reference evidence="2 5" key="1">
    <citation type="submission" date="2021-01" db="EMBL/GenBank/DDBJ databases">
        <title>Diatom-associated Roseobacters Show Island Model of Population Structure.</title>
        <authorList>
            <person name="Qu L."/>
            <person name="Feng X."/>
            <person name="Chen Y."/>
            <person name="Li L."/>
            <person name="Wang X."/>
            <person name="Hu Z."/>
            <person name="Wang H."/>
            <person name="Luo H."/>
        </authorList>
    </citation>
    <scope>NUCLEOTIDE SEQUENCE</scope>
    <source>
        <strain evidence="3 5">CC28-63</strain>
        <strain evidence="2">CC28-69</strain>
    </source>
</reference>
<dbReference type="PANTHER" id="PTHR42879">
    <property type="entry name" value="3-OXOACYL-(ACYL-CARRIER-PROTEIN) REDUCTASE"/>
    <property type="match status" value="1"/>
</dbReference>
<dbReference type="AlphaFoldDB" id="A0A9Q2S2P1"/>
<proteinExistence type="inferred from homology"/>
<dbReference type="Gene3D" id="3.40.50.720">
    <property type="entry name" value="NAD(P)-binding Rossmann-like Domain"/>
    <property type="match status" value="1"/>
</dbReference>
<dbReference type="GO" id="GO:0032787">
    <property type="term" value="P:monocarboxylic acid metabolic process"/>
    <property type="evidence" value="ECO:0007669"/>
    <property type="project" value="UniProtKB-ARBA"/>
</dbReference>
<dbReference type="InterPro" id="IPR002347">
    <property type="entry name" value="SDR_fam"/>
</dbReference>
<dbReference type="CDD" id="cd05233">
    <property type="entry name" value="SDR_c"/>
    <property type="match status" value="1"/>
</dbReference>